<reference evidence="4" key="1">
    <citation type="submission" date="2020-06" db="EMBL/GenBank/DDBJ databases">
        <title>Draft genome of Bugula neritina, a colonial animal packing powerful symbionts and potential medicines.</title>
        <authorList>
            <person name="Rayko M."/>
        </authorList>
    </citation>
    <scope>NUCLEOTIDE SEQUENCE [LARGE SCALE GENOMIC DNA]</scope>
    <source>
        <strain evidence="4">Kwan_BN1</strain>
    </source>
</reference>
<name>A0A7J7K6P8_BUGNE</name>
<keyword evidence="1" id="KW-0863">Zinc-finger</keyword>
<feature type="transmembrane region" description="Helical" evidence="2">
    <location>
        <begin position="54"/>
        <end position="79"/>
    </location>
</feature>
<dbReference type="Gene3D" id="3.30.160.60">
    <property type="entry name" value="Classic Zinc Finger"/>
    <property type="match status" value="1"/>
</dbReference>
<keyword evidence="2" id="KW-0472">Membrane</keyword>
<dbReference type="GO" id="GO:0008270">
    <property type="term" value="F:zinc ion binding"/>
    <property type="evidence" value="ECO:0007669"/>
    <property type="project" value="UniProtKB-KW"/>
</dbReference>
<dbReference type="AlphaFoldDB" id="A0A7J7K6P8"/>
<keyword evidence="1" id="KW-0479">Metal-binding</keyword>
<dbReference type="PROSITE" id="PS00028">
    <property type="entry name" value="ZINC_FINGER_C2H2_1"/>
    <property type="match status" value="1"/>
</dbReference>
<feature type="domain" description="C2H2-type" evidence="3">
    <location>
        <begin position="18"/>
        <end position="45"/>
    </location>
</feature>
<evidence type="ECO:0000259" key="3">
    <source>
        <dbReference type="PROSITE" id="PS50157"/>
    </source>
</evidence>
<dbReference type="InterPro" id="IPR036236">
    <property type="entry name" value="Znf_C2H2_sf"/>
</dbReference>
<gene>
    <name evidence="4" type="ORF">EB796_007827</name>
</gene>
<keyword evidence="5" id="KW-1185">Reference proteome</keyword>
<accession>A0A7J7K6P8</accession>
<keyword evidence="2" id="KW-0812">Transmembrane</keyword>
<evidence type="ECO:0000313" key="4">
    <source>
        <dbReference type="EMBL" id="KAF6033865.1"/>
    </source>
</evidence>
<dbReference type="SUPFAM" id="SSF57667">
    <property type="entry name" value="beta-beta-alpha zinc fingers"/>
    <property type="match status" value="1"/>
</dbReference>
<dbReference type="InterPro" id="IPR013087">
    <property type="entry name" value="Znf_C2H2_type"/>
</dbReference>
<dbReference type="PROSITE" id="PS50157">
    <property type="entry name" value="ZINC_FINGER_C2H2_2"/>
    <property type="match status" value="1"/>
</dbReference>
<sequence>MGRCNFYNQLVPNFKKWFGCTQCSFSCPYPNGLETHMRAHTGYKLFICSMCGRYSVVVTAYSVVGIVYILLTGKCFIIGSELRKHECRRTASV</sequence>
<evidence type="ECO:0000313" key="5">
    <source>
        <dbReference type="Proteomes" id="UP000593567"/>
    </source>
</evidence>
<evidence type="ECO:0000256" key="1">
    <source>
        <dbReference type="PROSITE-ProRule" id="PRU00042"/>
    </source>
</evidence>
<evidence type="ECO:0000256" key="2">
    <source>
        <dbReference type="SAM" id="Phobius"/>
    </source>
</evidence>
<organism evidence="4 5">
    <name type="scientific">Bugula neritina</name>
    <name type="common">Brown bryozoan</name>
    <name type="synonym">Sertularia neritina</name>
    <dbReference type="NCBI Taxonomy" id="10212"/>
    <lineage>
        <taxon>Eukaryota</taxon>
        <taxon>Metazoa</taxon>
        <taxon>Spiralia</taxon>
        <taxon>Lophotrochozoa</taxon>
        <taxon>Bryozoa</taxon>
        <taxon>Gymnolaemata</taxon>
        <taxon>Cheilostomatida</taxon>
        <taxon>Flustrina</taxon>
        <taxon>Buguloidea</taxon>
        <taxon>Bugulidae</taxon>
        <taxon>Bugula</taxon>
    </lineage>
</organism>
<dbReference type="OrthoDB" id="6657144at2759"/>
<keyword evidence="2" id="KW-1133">Transmembrane helix</keyword>
<comment type="caution">
    <text evidence="4">The sequence shown here is derived from an EMBL/GenBank/DDBJ whole genome shotgun (WGS) entry which is preliminary data.</text>
</comment>
<dbReference type="EMBL" id="VXIV02001216">
    <property type="protein sequence ID" value="KAF6033865.1"/>
    <property type="molecule type" value="Genomic_DNA"/>
</dbReference>
<proteinExistence type="predicted"/>
<dbReference type="Proteomes" id="UP000593567">
    <property type="component" value="Unassembled WGS sequence"/>
</dbReference>
<protein>
    <recommendedName>
        <fullName evidence="3">C2H2-type domain-containing protein</fullName>
    </recommendedName>
</protein>
<keyword evidence="1" id="KW-0862">Zinc</keyword>